<dbReference type="AlphaFoldDB" id="Q01NH1"/>
<dbReference type="eggNOG" id="ENOG5033E0A">
    <property type="taxonomic scope" value="Bacteria"/>
</dbReference>
<sequence length="83" mass="8957">MGFVPIDMEAFVRMHLKANPGDRAEEIRKRLKAALAAHCSGARFHCGNPLWIIGSAVNSYACFTCITGESVPSGDFEIAEACV</sequence>
<dbReference type="KEGG" id="sus:Acid_7905"/>
<dbReference type="InParanoid" id="Q01NH1"/>
<name>Q01NH1_SOLUE</name>
<dbReference type="EMBL" id="CP000473">
    <property type="protein sequence ID" value="ABJ88799.1"/>
    <property type="molecule type" value="Genomic_DNA"/>
</dbReference>
<organism evidence="1">
    <name type="scientific">Solibacter usitatus (strain Ellin6076)</name>
    <dbReference type="NCBI Taxonomy" id="234267"/>
    <lineage>
        <taxon>Bacteria</taxon>
        <taxon>Pseudomonadati</taxon>
        <taxon>Acidobacteriota</taxon>
        <taxon>Terriglobia</taxon>
        <taxon>Bryobacterales</taxon>
        <taxon>Solibacteraceae</taxon>
        <taxon>Candidatus Solibacter</taxon>
    </lineage>
</organism>
<proteinExistence type="predicted"/>
<gene>
    <name evidence="1" type="ordered locus">Acid_7905</name>
</gene>
<evidence type="ECO:0000313" key="1">
    <source>
        <dbReference type="EMBL" id="ABJ88799.1"/>
    </source>
</evidence>
<dbReference type="HOGENOM" id="CLU_178352_0_0_0"/>
<accession>Q01NH1</accession>
<reference evidence="1" key="1">
    <citation type="submission" date="2006-10" db="EMBL/GenBank/DDBJ databases">
        <title>Complete sequence of Solibacter usitatus Ellin6076.</title>
        <authorList>
            <consortium name="US DOE Joint Genome Institute"/>
            <person name="Copeland A."/>
            <person name="Lucas S."/>
            <person name="Lapidus A."/>
            <person name="Barry K."/>
            <person name="Detter J.C."/>
            <person name="Glavina del Rio T."/>
            <person name="Hammon N."/>
            <person name="Israni S."/>
            <person name="Dalin E."/>
            <person name="Tice H."/>
            <person name="Pitluck S."/>
            <person name="Thompson L.S."/>
            <person name="Brettin T."/>
            <person name="Bruce D."/>
            <person name="Han C."/>
            <person name="Tapia R."/>
            <person name="Gilna P."/>
            <person name="Schmutz J."/>
            <person name="Larimer F."/>
            <person name="Land M."/>
            <person name="Hauser L."/>
            <person name="Kyrpides N."/>
            <person name="Mikhailova N."/>
            <person name="Janssen P.H."/>
            <person name="Kuske C.R."/>
            <person name="Richardson P."/>
        </authorList>
    </citation>
    <scope>NUCLEOTIDE SEQUENCE</scope>
    <source>
        <strain evidence="1">Ellin6076</strain>
    </source>
</reference>
<protein>
    <submittedName>
        <fullName evidence="1">Uncharacterized protein</fullName>
    </submittedName>
</protein>
<dbReference type="STRING" id="234267.Acid_7905"/>